<organism evidence="3 4">
    <name type="scientific">Prymnesium parvum</name>
    <name type="common">Toxic golden alga</name>
    <dbReference type="NCBI Taxonomy" id="97485"/>
    <lineage>
        <taxon>Eukaryota</taxon>
        <taxon>Haptista</taxon>
        <taxon>Haptophyta</taxon>
        <taxon>Prymnesiophyceae</taxon>
        <taxon>Prymnesiales</taxon>
        <taxon>Prymnesiaceae</taxon>
        <taxon>Prymnesium</taxon>
    </lineage>
</organism>
<keyword evidence="4" id="KW-1185">Reference proteome</keyword>
<dbReference type="GO" id="GO:0003677">
    <property type="term" value="F:DNA binding"/>
    <property type="evidence" value="ECO:0007669"/>
    <property type="project" value="InterPro"/>
</dbReference>
<dbReference type="InterPro" id="IPR013762">
    <property type="entry name" value="Integrase-like_cat_sf"/>
</dbReference>
<evidence type="ECO:0000256" key="2">
    <source>
        <dbReference type="SAM" id="MobiDB-lite"/>
    </source>
</evidence>
<dbReference type="GO" id="GO:0006310">
    <property type="term" value="P:DNA recombination"/>
    <property type="evidence" value="ECO:0007669"/>
    <property type="project" value="UniProtKB-KW"/>
</dbReference>
<dbReference type="GO" id="GO:0015074">
    <property type="term" value="P:DNA integration"/>
    <property type="evidence" value="ECO:0007669"/>
    <property type="project" value="InterPro"/>
</dbReference>
<dbReference type="InterPro" id="IPR011010">
    <property type="entry name" value="DNA_brk_join_enz"/>
</dbReference>
<feature type="region of interest" description="Disordered" evidence="2">
    <location>
        <begin position="225"/>
        <end position="247"/>
    </location>
</feature>
<dbReference type="SUPFAM" id="SSF56349">
    <property type="entry name" value="DNA breaking-rejoining enzymes"/>
    <property type="match status" value="1"/>
</dbReference>
<reference evidence="3 4" key="1">
    <citation type="journal article" date="2024" name="Science">
        <title>Giant polyketide synthase enzymes in the biosynthesis of giant marine polyether toxins.</title>
        <authorList>
            <person name="Fallon T.R."/>
            <person name="Shende V.V."/>
            <person name="Wierzbicki I.H."/>
            <person name="Pendleton A.L."/>
            <person name="Watervoot N.F."/>
            <person name="Auber R.P."/>
            <person name="Gonzalez D.J."/>
            <person name="Wisecaver J.H."/>
            <person name="Moore B.S."/>
        </authorList>
    </citation>
    <scope>NUCLEOTIDE SEQUENCE [LARGE SCALE GENOMIC DNA]</scope>
    <source>
        <strain evidence="3 4">12B1</strain>
    </source>
</reference>
<protein>
    <submittedName>
        <fullName evidence="3">Uncharacterized protein</fullName>
    </submittedName>
</protein>
<gene>
    <name evidence="3" type="ORF">AB1Y20_003654</name>
</gene>
<dbReference type="Gene3D" id="1.10.443.10">
    <property type="entry name" value="Intergrase catalytic core"/>
    <property type="match status" value="1"/>
</dbReference>
<name>A0AB34J5C4_PRYPA</name>
<sequence length="276" mass="29204">MGALRNHLAEVHAWHDFRATVASALKLADHTDATVQALVGWATVESVHLYGQMTPEAMATAASATTRVDASRGASVAVPHVSPDTVASEAMLCADFLKPSAAAPTQPAPASSVRPGSRLRLPFFIAHGPRPWPLPKCRCAREPQTAPRAHGCEARTRRHYGARLPHAQAPALAGPYNATECAPHSGKRRRHPGALPAHPGRLLHVFRPPVLAAFAACTRAMSVSLRHSPSSSDTRGRPSGKLLPGVPSLAVGKGSRMVTAQLCSPETGMWAFAPRL</sequence>
<dbReference type="Proteomes" id="UP001515480">
    <property type="component" value="Unassembled WGS sequence"/>
</dbReference>
<comment type="caution">
    <text evidence="3">The sequence shown here is derived from an EMBL/GenBank/DDBJ whole genome shotgun (WGS) entry which is preliminary data.</text>
</comment>
<keyword evidence="1" id="KW-0233">DNA recombination</keyword>
<dbReference type="EMBL" id="JBGBPQ010000012">
    <property type="protein sequence ID" value="KAL1514559.1"/>
    <property type="molecule type" value="Genomic_DNA"/>
</dbReference>
<evidence type="ECO:0000313" key="4">
    <source>
        <dbReference type="Proteomes" id="UP001515480"/>
    </source>
</evidence>
<evidence type="ECO:0000256" key="1">
    <source>
        <dbReference type="ARBA" id="ARBA00023172"/>
    </source>
</evidence>
<proteinExistence type="predicted"/>
<accession>A0AB34J5C4</accession>
<evidence type="ECO:0000313" key="3">
    <source>
        <dbReference type="EMBL" id="KAL1514559.1"/>
    </source>
</evidence>
<dbReference type="AlphaFoldDB" id="A0AB34J5C4"/>